<dbReference type="EMBL" id="BDIP01000424">
    <property type="protein sequence ID" value="GIQ81544.1"/>
    <property type="molecule type" value="Genomic_DNA"/>
</dbReference>
<dbReference type="InterPro" id="IPR013783">
    <property type="entry name" value="Ig-like_fold"/>
</dbReference>
<dbReference type="Proteomes" id="UP000265618">
    <property type="component" value="Unassembled WGS sequence"/>
</dbReference>
<protein>
    <recommendedName>
        <fullName evidence="3">Ig-like domain-containing protein</fullName>
    </recommendedName>
</protein>
<gene>
    <name evidence="1" type="ORF">KIPB_002519</name>
</gene>
<keyword evidence="2" id="KW-1185">Reference proteome</keyword>
<organism evidence="1 2">
    <name type="scientific">Kipferlia bialata</name>
    <dbReference type="NCBI Taxonomy" id="797122"/>
    <lineage>
        <taxon>Eukaryota</taxon>
        <taxon>Metamonada</taxon>
        <taxon>Carpediemonas-like organisms</taxon>
        <taxon>Kipferlia</taxon>
    </lineage>
</organism>
<evidence type="ECO:0000313" key="1">
    <source>
        <dbReference type="EMBL" id="GIQ81544.1"/>
    </source>
</evidence>
<evidence type="ECO:0000313" key="2">
    <source>
        <dbReference type="Proteomes" id="UP000265618"/>
    </source>
</evidence>
<feature type="non-terminal residue" evidence="1">
    <location>
        <position position="1"/>
    </location>
</feature>
<sequence>MDAYDPLSLYAECNGDGCLHSTVSSERVSLDSPLVETVTVDPYATADKDDILNLKGVETSSDTPYMQVKNTVDSVFLYTDTGVVSSGALTVSVAMFEEDGDVIDVDHTLNVLVYSTTSTVVLDGGGLDPLSMDTMAAESDMPTVAPKITLGTVSTTDTLFSTYACYYDSGSTHWVPSGTVTVTTAGTYTIKVQLDGSILTSPVNTVTVSNTAYCDGTDTYSHINTLSSLSAGSSVTVTADLLDSSGASLNLVSATLVVSSSPSGSTVPASSAMTVSGSVYSVTLDGTGLQVPGTYTISLESEGVALVGSEKDLVVYGTWDASQSSIVTDGGTHNPDNPLDVHILLADANGNPVSSGVSVGIDSWGPSGSYWALYPCTYDSESGTYIPNGDVMLTNTGTYSLEINVDGTFYYETDTSVVVGTGAAYADGGSTSFTYISDMAHTAGEALTLTAWVRDQYTNRIQSGVGTVSITSFPAGYTSTGPYTLVIGSNKWSYTTPSTDFTLAGTYTVSLSVDGSVMDTATVTVSAGVWDSTQSSIVTDSGTLSPDNPVSVSVILADLYGNTVSSGVTVGVDVFASGSLLGFHACTYDVGSGTYLPDADVLLTVSGSYLLMINIDGGYYAVTAKAIVVGTGAAYADSGSTSYTHINGHSHTAGEGLSLTATVTDAYSNPIQTGLVTVSVTSYPTGYTPTGPYTLTAAADEWSVTTLSTDFTLAGSYTLSISVDGTMMDTATLTVGAGTWDTTQSSIVTDSGTLSPDNPISVSVLLADAYGNTISSGVAVGVDVFVSGTIHMGLHPFTYDSGSGTYLPESDIVYTTADAYLLMINIDGGYSVATGHVITVGTGVVYANAGSTSYTHIIDHSHTAGEALTFTATVADAYSNPIQTGVVSVSITSHPAGYTATGPYTLSAAADEWTYTVPSADFTLAGSYTVSLSVDGSVMDTATVTVIPGEWDSDTSSINVSTDTLNPDNPITLSVTLSDTFGNTIPSGVTVGVSVFEPGPSQLSSHPCSYDSDSQTYTPDAPMYITAAEEYMLMLDIDSSHYSSVSEIITIGHGGAVGTPGSTYIVTTGLDSHVQATSLTLTAHVEDQYGNPVTTGSVEIKTYPAPDAVDGLGTFTMSHSSDGDYETVQTADDIGALYTLVQSYELYLMVDGDALFPDTKVNLSVVFDLRVTSATLSISGGAVTVEDTVTVTPTLFNTLGNEIITGHTIGVNVYNIYSSLVATSSLSIGASTDISITCAGDLTLMLVLDGVEDDTVTASVTLEAGAVYYESGSNLYTWLYDLPIVSGGSRRMVAFVRDAYRNTVASGVDVVVTMTSCPEGYTITGPYTMTAASSFWQNYTDPAEFTIAGEYSMAMTIDGVLIDTATYTVQAGAYAAENCSVNTAKTLTLPPSVPVDISVDIADAAGNTISTGVVVAVIAYNTIPELSFHSTHAFHWDITENAWLPDADVVFDDVNAYMCIMSINGVQDNSVFSGAYIGSDLAVDDVSECYIVDNGLTDHMAETLLTFEVTIGDMYSHPVTTGDFSILVTPAPDSDTGSSTISLTPSAGNIYVPLNNSGSLGRQFTLARSYEIHIVSPEGDLMSSSTTFTVIPSDPYADGTDTYTHIEDQASVTAGTATSVTALVSDKFTNLISTASVSLLISDSPTGASVPTSTVMTSDGTEYTATFTASTFTVAGDYTMSLYVDGSTLALTEYTLTVVAGEAYADIGSSVYTYMADITYTACTMLTLTAYVRDQFENPILDSNTVSVSITGGPSGYIDTGPYTLTHTSDGHYSYTTVDVGDFGLVGSYTISLSVGSSALATSSVTVGVGAFSAANSIMFPIVSPSTADDSLSVSATIADACGNPISSGYSVNFDVWTEDPLTWIGSVPLAYNADVSKYVLDTPATLVGEYLVALKVDTTVVAASAQSLVITHGLAHDGANSSISILSTTPHLPSSDLSLTADIADQFNNPVITGVMSIEVTTGVAGYSGPASIALTHTTAGHYNTVTDSVTLGDYFTLAGDYTLTLMAAGVLLTNTAETLTVVSGTAVADGTSAYSYLDALPDITAGDLVVFTAYVRDTYVNDISTDTVIVKVTSSPVGYTGTTLTLTYVTDAYKLTAAATDFTVTGTYGVCLEVAGVELPLSALEFDVLPGVPYSDGTTTYTFMESVAHTAGTLLTLLAAVRDEYGNSVVDADPVTVSITDGPSGYVNTGPYTLTHAADGQYTASTLDTSDFAMAGSYTISLDVEGSTCGTASITVVPGAFSAAESGIVSIVTEHNPGNPLTLSATLADASGNVISSGVTVLLNVYDSESSLVGSVSLTYSAGLSSYTTETSIVTAAGSYTVTLTVDGTEYPSVAESFTVGQGAVDDVNSSISCPDIEAHVESTDLTLTADIADQFGNPVTSGVVYIEVSDVPTGHTGATSVSMTHQGSGHYTTTIPDNDIEEEFRTLGDYTLTLNVDGVSLPNTAVTLYVQEKDDFSVVESSFSSVDSCYPDAVVKGTDWTVDMYPRTTEGTNMRGTYDVLLAVSTDASFASYSTYVTTEEDKDTQYRCSIQGTWPEFATDGMVYIAFVIEVDTVQTLFSGTAVEITVLPGEPTFCYIDSTHSGWPSSIYTRTNWSLHFHVRDDSDVADPTASVQVLFSIDDWATTVTGDSDLVFISGDVYTYEVDDSDAMFSEPGTVSVMMQVNGNPLECTEIQVELLDSSAAYSNGTDTRTYIESMSLDACAESTLTVHVEDYHGVPITDASSVVVTVTGGPAVYGPFTHTHTSSGTYTATTAATDFALGGTYTLGLNVDGTTLSATSTATVTAVPISEAHSILAPYTETHIPSSSLTISVTLKNSCAQVNPDLTGVAVNLYDTDSNATTVALPYSSLELDYRVETNAITTSGGYTLIVAVDGVEYPSLTTALTVGHGTAYADNTLLESVTSLTAHTAGDDLTLTADVADLFNNPVTSGVVTLEVETAVVGYTGPTSIAFTHTGSGQYVSASDSATIGAIFVLAGDYTLTLTVDGVALTSTAETLTGVPGNAVADGTTTYSYLDQLPAATAGKVVVFAAYIRDTYENEISSSVVTAKVTSSPTGYTDSTLTLTYSGGAYRLTTAASEFTVAGNYDVCLEVDGIELTQSGVSFEVLPDTYFYDGTTSYTYLEDVAHTACSLLTLTAYLRDQFGNGITDSDPLSVSVTEGPGGYVDTGPYSLVHTTDGRYVTTTTDSTDFGVVGTYTITLGVGTEGQGTGAHSATYTAICSSSVTVGVGAVSAADSSIVPIASVHNPDS</sequence>
<comment type="caution">
    <text evidence="1">The sequence shown here is derived from an EMBL/GenBank/DDBJ whole genome shotgun (WGS) entry which is preliminary data.</text>
</comment>
<name>A0A9K3CTY6_9EUKA</name>
<proteinExistence type="predicted"/>
<evidence type="ECO:0008006" key="3">
    <source>
        <dbReference type="Google" id="ProtNLM"/>
    </source>
</evidence>
<reference evidence="1 2" key="1">
    <citation type="journal article" date="2018" name="PLoS ONE">
        <title>The draft genome of Kipferlia bialata reveals reductive genome evolution in fornicate parasites.</title>
        <authorList>
            <person name="Tanifuji G."/>
            <person name="Takabayashi S."/>
            <person name="Kume K."/>
            <person name="Takagi M."/>
            <person name="Nakayama T."/>
            <person name="Kamikawa R."/>
            <person name="Inagaki Y."/>
            <person name="Hashimoto T."/>
        </authorList>
    </citation>
    <scope>NUCLEOTIDE SEQUENCE [LARGE SCALE GENOMIC DNA]</scope>
    <source>
        <strain evidence="1">NY0173</strain>
    </source>
</reference>
<accession>A0A9K3CTY6</accession>
<dbReference type="Gene3D" id="2.60.40.10">
    <property type="entry name" value="Immunoglobulins"/>
    <property type="match status" value="8"/>
</dbReference>